<name>A0A6P4JPF1_DROKI</name>
<keyword evidence="3" id="KW-0175">Coiled coil</keyword>
<protein>
    <submittedName>
        <fullName evidence="6">Uncharacterized protein fs(1)N isoform X1</fullName>
    </submittedName>
</protein>
<dbReference type="Proteomes" id="UP001652661">
    <property type="component" value="Chromosome X"/>
</dbReference>
<dbReference type="PANTHER" id="PTHR22918:SF6">
    <property type="entry name" value="EG:8D8.1 PROTEIN-RELATED"/>
    <property type="match status" value="1"/>
</dbReference>
<evidence type="ECO:0000256" key="2">
    <source>
        <dbReference type="ARBA" id="ARBA00022525"/>
    </source>
</evidence>
<evidence type="ECO:0000256" key="4">
    <source>
        <dbReference type="SAM" id="SignalP"/>
    </source>
</evidence>
<dbReference type="PANTHER" id="PTHR22918">
    <property type="entry name" value="SEMINAL PLASMA PROTEIN"/>
    <property type="match status" value="1"/>
</dbReference>
<feature type="chain" id="PRO_5045821166" evidence="4">
    <location>
        <begin position="29"/>
        <end position="2154"/>
    </location>
</feature>
<proteinExistence type="predicted"/>
<keyword evidence="4" id="KW-0732">Signal</keyword>
<feature type="coiled-coil region" evidence="3">
    <location>
        <begin position="1948"/>
        <end position="1982"/>
    </location>
</feature>
<comment type="subcellular location">
    <subcellularLocation>
        <location evidence="1">Secreted</location>
    </subcellularLocation>
</comment>
<feature type="signal peptide" evidence="4">
    <location>
        <begin position="1"/>
        <end position="28"/>
    </location>
</feature>
<evidence type="ECO:0000256" key="3">
    <source>
        <dbReference type="SAM" id="Coils"/>
    </source>
</evidence>
<evidence type="ECO:0000313" key="5">
    <source>
        <dbReference type="Proteomes" id="UP001652661"/>
    </source>
</evidence>
<dbReference type="OrthoDB" id="6022258at2759"/>
<sequence length="2154" mass="240475">MNCEFCWVIIMLILHLLLWPVLFGTLAAAPPSASVAQKAAEVAKLRSELEKALDDNEGVQPQGDGPVVAPKWTHQGGKPNLGPPAKVVVDTASLNSAAALRQEIQQAVAQQGQAPEVVQLEAHLKEIAGSAGNEAMTAKVGSGRQEMVGAAAKDDLGPNVVEANAVPGIDLEQLQRLELSKRRTRDMLILARIEELVNASLPAEVDHWFTLQANGSAFLVGQQPETLLVLSSDFKPRQIYTLPSPVSALLTLDRWNSKRHVQEGLLVMATMENQLHWLRLEPEQAELTAFWNWPLGSGGGTVTKMCAFSLEGGNFLALMGNRTLSIYAYDLEAEEFWIAQRLQLAEEISDLAVLDAGREVLLVVGQFDEALIYTCSPKGEQLQLRQRLVAPHVTGITAFHMGGRSYLALGGITPQILVYVQGQLLPRTILGQNFGFVEHFLPVPVRSYRDDLLLLVQHRVEFDPHSLLVVELLVWTGDAFEAGLPAPCGDGLFGVSCLLDQERDGGIAGAALLRQLDQPPLVLVPRKQAPSGLFRLETKLLARNSESQDLQEIHQFMLNWVHEQDMIIQLAEQLLSEEEEQEAHYEEVSTPLVVSEGGAIEELFVNNVRYTGEDAALDMLELLNQIRHVDEQLSRLVPKRAKRQPDALFNFHYEKLEVDAIEAGQLIVEQVNQVPFYIQSSSLELPLGTLNVHQLELMVPPEEKFDPVGGSESHETLQLAGDLECSVINGMRWSSFLEELVWRHRPLKLAQLTVDGPVIFEDSLHLNSLNELSFPGDYLWSQGNETSVVQAPKEFINTLSVNAIDTSGTINGVNPQDAITLNDAQDWPGWVTFSHLEVSEQLELNGSAQGRQFDEAPLNPTLLESRLIHADCHFDQILVKGPVRLSGKLDNDSFDSLLGDLVQRSTDPGQELLVTGAKRMDHLLLPVDAHVADNKLSGIPLDDFVTKHSPQTLHNVTQLGGYVYFHQLQLAKGFAYDGVRLEELLAESLRLDGPNPLISPRTRLRFVGSSPPELERLQVNHSLNQVPLASGYQLLHEPLHLNRASFQSLAAAQAQVNHDVSGDGLLNGQSLVDLLKAKPRTWSGELHVQELILPQGVQADHLQAIKADFLLDFLQQLDELPLLILQGRLQVERIAVSDSVQVAETLNGRDLSELQRQVVWLDRPNELRTRWLLKETPLIEGNLHILGSYNERLLPELLDDIVLRPKEGAQAVEHIIEGTKSFLAPIHAEQLQLEALNGIPFERLANKVRGQNISGNVQLQGRLFVEDLRLEGALNGESLEKLEKLISWDPGYQSFVQRGYIPVSGKQLELLSVQGHLGNNRSGEPLQEIFDQLIFKHQQAGIRLQDHKTFTGRVRIQEGAHISSLNGLDLDQLLKQLIFIDSEEEEVSLQTPVFYEAAISMAHMKPERLVLAGELLNGCNVSQWLRDTIRVDRDFPGPKVTFAQGSLDGNSLAVEQLNQVVMSRVVTRNTEQHLVGNLTAEELLLEGQLQVGDSVNGRNLSAEYANTLMTNPSGREQSVDTPLFLGSIDVTGPLDIISPVSGLNLSDVATLTVEPVRLESPLYFARLEAPFLQTDHPLNGFDFRDWYERSLWARGRTQQEISGSWRVKKLLVKQAADELRPRRQTNKESYRDLCERLSRILLPYQVQKLRQSFSLKQEEDQDDVRRLFAVEPPGGSTYLLVNERGCWTRLYRWNNTGFERAGAFQSGPVDEVTPLMVSNTSSMPEFAFMTSYELQEDEHEASWNCSGLKATLIGWQMTQERQAMEEIDVPLARLRALQDELHSQRSPIYQETIRYLKRPTIESQLGKEWQQQKQRQELEPAELARIRGRLLDTLEFRLQAEVNITQLSIPESDLYDEHLVEDFLQLLQQLRGLRGRLNLEALPLPDTPARVLAARSAQLIWPVLQELKGLSQGNGTGKQELKLEQALLDVLALANDGSSGGSGEDERLHAVIERLRGLQQELHQLEEDEEEEQRQAAASNREEQFLPPPYLDWRPLQTLRLYVGPAHRPRLLYARLTFLSPAGGPPPTTPSTAPPAHIQVHHANGSIFQSLAAERGARHLTTLRVRDETLLAYVEGCCNIRVLIYRGVQGFVPFTSFSAPQESGNAEVLQLLGLRVPLKRAPGAVYYLAVVQARRVIFYELVVVGLLEPWLKCP</sequence>
<accession>A0A6P4JPF1</accession>
<keyword evidence="5" id="KW-1185">Reference proteome</keyword>
<organism evidence="5 6">
    <name type="scientific">Drosophila kikkawai</name>
    <name type="common">Fruit fly</name>
    <dbReference type="NCBI Taxonomy" id="30033"/>
    <lineage>
        <taxon>Eukaryota</taxon>
        <taxon>Metazoa</taxon>
        <taxon>Ecdysozoa</taxon>
        <taxon>Arthropoda</taxon>
        <taxon>Hexapoda</taxon>
        <taxon>Insecta</taxon>
        <taxon>Pterygota</taxon>
        <taxon>Neoptera</taxon>
        <taxon>Endopterygota</taxon>
        <taxon>Diptera</taxon>
        <taxon>Brachycera</taxon>
        <taxon>Muscomorpha</taxon>
        <taxon>Ephydroidea</taxon>
        <taxon>Drosophilidae</taxon>
        <taxon>Drosophila</taxon>
        <taxon>Sophophora</taxon>
    </lineage>
</organism>
<dbReference type="GO" id="GO:0009986">
    <property type="term" value="C:cell surface"/>
    <property type="evidence" value="ECO:0007669"/>
    <property type="project" value="TreeGrafter"/>
</dbReference>
<dbReference type="GO" id="GO:0005576">
    <property type="term" value="C:extracellular region"/>
    <property type="evidence" value="ECO:0007669"/>
    <property type="project" value="UniProtKB-SubCell"/>
</dbReference>
<evidence type="ECO:0000256" key="1">
    <source>
        <dbReference type="ARBA" id="ARBA00004613"/>
    </source>
</evidence>
<dbReference type="GeneID" id="108084667"/>
<keyword evidence="2" id="KW-0964">Secreted</keyword>
<dbReference type="GO" id="GO:0008201">
    <property type="term" value="F:heparin binding"/>
    <property type="evidence" value="ECO:0007669"/>
    <property type="project" value="TreeGrafter"/>
</dbReference>
<dbReference type="InterPro" id="IPR051666">
    <property type="entry name" value="SP_Capacitation_Regulator"/>
</dbReference>
<reference evidence="6" key="1">
    <citation type="submission" date="2025-08" db="UniProtKB">
        <authorList>
            <consortium name="RefSeq"/>
        </authorList>
    </citation>
    <scope>IDENTIFICATION</scope>
    <source>
        <strain evidence="6">14028-0561.14</strain>
        <tissue evidence="6">Whole fly</tissue>
    </source>
</reference>
<evidence type="ECO:0000313" key="6">
    <source>
        <dbReference type="RefSeq" id="XP_017036479.2"/>
    </source>
</evidence>
<gene>
    <name evidence="6" type="primary">fs(1)N</name>
</gene>
<dbReference type="RefSeq" id="XP_017036479.2">
    <property type="nucleotide sequence ID" value="XM_017180990.3"/>
</dbReference>